<evidence type="ECO:0000313" key="1">
    <source>
        <dbReference type="EMBL" id="KDR23614.1"/>
    </source>
</evidence>
<gene>
    <name evidence="1" type="ORF">L798_12174</name>
</gene>
<name>A0A067RUW3_ZOONE</name>
<reference evidence="1 2" key="1">
    <citation type="journal article" date="2014" name="Nat. Commun.">
        <title>Molecular traces of alternative social organization in a termite genome.</title>
        <authorList>
            <person name="Terrapon N."/>
            <person name="Li C."/>
            <person name="Robertson H.M."/>
            <person name="Ji L."/>
            <person name="Meng X."/>
            <person name="Booth W."/>
            <person name="Chen Z."/>
            <person name="Childers C.P."/>
            <person name="Glastad K.M."/>
            <person name="Gokhale K."/>
            <person name="Gowin J."/>
            <person name="Gronenberg W."/>
            <person name="Hermansen R.A."/>
            <person name="Hu H."/>
            <person name="Hunt B.G."/>
            <person name="Huylmans A.K."/>
            <person name="Khalil S.M."/>
            <person name="Mitchell R.D."/>
            <person name="Munoz-Torres M.C."/>
            <person name="Mustard J.A."/>
            <person name="Pan H."/>
            <person name="Reese J.T."/>
            <person name="Scharf M.E."/>
            <person name="Sun F."/>
            <person name="Vogel H."/>
            <person name="Xiao J."/>
            <person name="Yang W."/>
            <person name="Yang Z."/>
            <person name="Yang Z."/>
            <person name="Zhou J."/>
            <person name="Zhu J."/>
            <person name="Brent C.S."/>
            <person name="Elsik C.G."/>
            <person name="Goodisman M.A."/>
            <person name="Liberles D.A."/>
            <person name="Roe R.M."/>
            <person name="Vargo E.L."/>
            <person name="Vilcinskas A."/>
            <person name="Wang J."/>
            <person name="Bornberg-Bauer E."/>
            <person name="Korb J."/>
            <person name="Zhang G."/>
            <person name="Liebig J."/>
        </authorList>
    </citation>
    <scope>NUCLEOTIDE SEQUENCE [LARGE SCALE GENOMIC DNA]</scope>
    <source>
        <tissue evidence="1">Whole organism</tissue>
    </source>
</reference>
<accession>A0A067RUW3</accession>
<organism evidence="1 2">
    <name type="scientific">Zootermopsis nevadensis</name>
    <name type="common">Dampwood termite</name>
    <dbReference type="NCBI Taxonomy" id="136037"/>
    <lineage>
        <taxon>Eukaryota</taxon>
        <taxon>Metazoa</taxon>
        <taxon>Ecdysozoa</taxon>
        <taxon>Arthropoda</taxon>
        <taxon>Hexapoda</taxon>
        <taxon>Insecta</taxon>
        <taxon>Pterygota</taxon>
        <taxon>Neoptera</taxon>
        <taxon>Polyneoptera</taxon>
        <taxon>Dictyoptera</taxon>
        <taxon>Blattodea</taxon>
        <taxon>Blattoidea</taxon>
        <taxon>Termitoidae</taxon>
        <taxon>Termopsidae</taxon>
        <taxon>Zootermopsis</taxon>
    </lineage>
</organism>
<dbReference type="EMBL" id="KK852456">
    <property type="protein sequence ID" value="KDR23614.1"/>
    <property type="molecule type" value="Genomic_DNA"/>
</dbReference>
<dbReference type="InParanoid" id="A0A067RUW3"/>
<keyword evidence="2" id="KW-1185">Reference proteome</keyword>
<dbReference type="AlphaFoldDB" id="A0A067RUW3"/>
<evidence type="ECO:0000313" key="2">
    <source>
        <dbReference type="Proteomes" id="UP000027135"/>
    </source>
</evidence>
<sequence length="99" mass="11634">MTATTKKFCAKFHYAEDKVLSTAACYVLIVCNGQEGRVQQLQKKNDWEMHRAVHDVQENLNKVMLFPGNFKRQFDTDLQDYVRIMTFSVHILYILFRAS</sequence>
<dbReference type="Proteomes" id="UP000027135">
    <property type="component" value="Unassembled WGS sequence"/>
</dbReference>
<proteinExistence type="predicted"/>
<protein>
    <submittedName>
        <fullName evidence="1">Uncharacterized protein</fullName>
    </submittedName>
</protein>